<comment type="similarity">
    <text evidence="2">Belongs to the TBCE family.</text>
</comment>
<dbReference type="Pfam" id="PF01302">
    <property type="entry name" value="CAP_GLY"/>
    <property type="match status" value="1"/>
</dbReference>
<evidence type="ECO:0000256" key="4">
    <source>
        <dbReference type="ARBA" id="ARBA00022614"/>
    </source>
</evidence>
<dbReference type="EMBL" id="NHYE01005630">
    <property type="protein sequence ID" value="PPQ66462.1"/>
    <property type="molecule type" value="Genomic_DNA"/>
</dbReference>
<dbReference type="OrthoDB" id="5273213at2759"/>
<keyword evidence="3" id="KW-0963">Cytoplasm</keyword>
<dbReference type="SUPFAM" id="SSF74924">
    <property type="entry name" value="Cap-Gly domain"/>
    <property type="match status" value="1"/>
</dbReference>
<dbReference type="InterPro" id="IPR036859">
    <property type="entry name" value="CAP-Gly_dom_sf"/>
</dbReference>
<evidence type="ECO:0000313" key="9">
    <source>
        <dbReference type="EMBL" id="PPQ66462.1"/>
    </source>
</evidence>
<dbReference type="PANTHER" id="PTHR18849">
    <property type="entry name" value="LEUCINE RICH REPEAT PROTEIN"/>
    <property type="match status" value="1"/>
</dbReference>
<dbReference type="SUPFAM" id="SSF52058">
    <property type="entry name" value="L domain-like"/>
    <property type="match status" value="1"/>
</dbReference>
<keyword evidence="4" id="KW-0433">Leucine-rich repeat</keyword>
<evidence type="ECO:0000256" key="1">
    <source>
        <dbReference type="ARBA" id="ARBA00004496"/>
    </source>
</evidence>
<dbReference type="AlphaFoldDB" id="A0A409VJL6"/>
<evidence type="ECO:0000256" key="2">
    <source>
        <dbReference type="ARBA" id="ARBA00006286"/>
    </source>
</evidence>
<protein>
    <recommendedName>
        <fullName evidence="8">CAP-Gly domain-containing protein</fullName>
    </recommendedName>
</protein>
<dbReference type="GO" id="GO:0007010">
    <property type="term" value="P:cytoskeleton organization"/>
    <property type="evidence" value="ECO:0007669"/>
    <property type="project" value="TreeGrafter"/>
</dbReference>
<dbReference type="STRING" id="231916.A0A409VJL6"/>
<accession>A0A409VJL6</accession>
<evidence type="ECO:0000256" key="5">
    <source>
        <dbReference type="ARBA" id="ARBA00022737"/>
    </source>
</evidence>
<evidence type="ECO:0000256" key="3">
    <source>
        <dbReference type="ARBA" id="ARBA00022490"/>
    </source>
</evidence>
<name>A0A409VJL6_9AGAR</name>
<dbReference type="PROSITE" id="PS50245">
    <property type="entry name" value="CAP_GLY_2"/>
    <property type="match status" value="1"/>
</dbReference>
<dbReference type="Gene3D" id="2.30.30.190">
    <property type="entry name" value="CAP Gly-rich-like domain"/>
    <property type="match status" value="1"/>
</dbReference>
<dbReference type="FunCoup" id="A0A409VJL6">
    <property type="interactions" value="561"/>
</dbReference>
<feature type="domain" description="CAP-Gly" evidence="8">
    <location>
        <begin position="25"/>
        <end position="69"/>
    </location>
</feature>
<dbReference type="FunFam" id="2.30.30.190:FF:000016">
    <property type="entry name" value="Tubulin-folding cofactor E"/>
    <property type="match status" value="1"/>
</dbReference>
<dbReference type="PROSITE" id="PS00845">
    <property type="entry name" value="CAP_GLY_1"/>
    <property type="match status" value="1"/>
</dbReference>
<dbReference type="SMART" id="SM01052">
    <property type="entry name" value="CAP_GLY"/>
    <property type="match status" value="1"/>
</dbReference>
<dbReference type="InParanoid" id="A0A409VJL6"/>
<keyword evidence="6" id="KW-0143">Chaperone</keyword>
<dbReference type="Gene3D" id="3.80.10.10">
    <property type="entry name" value="Ribonuclease Inhibitor"/>
    <property type="match status" value="2"/>
</dbReference>
<keyword evidence="5" id="KW-0677">Repeat</keyword>
<evidence type="ECO:0000259" key="8">
    <source>
        <dbReference type="PROSITE" id="PS50245"/>
    </source>
</evidence>
<organism evidence="9 10">
    <name type="scientific">Gymnopilus dilepis</name>
    <dbReference type="NCBI Taxonomy" id="231916"/>
    <lineage>
        <taxon>Eukaryota</taxon>
        <taxon>Fungi</taxon>
        <taxon>Dikarya</taxon>
        <taxon>Basidiomycota</taxon>
        <taxon>Agaricomycotina</taxon>
        <taxon>Agaricomycetes</taxon>
        <taxon>Agaricomycetidae</taxon>
        <taxon>Agaricales</taxon>
        <taxon>Agaricineae</taxon>
        <taxon>Hymenogastraceae</taxon>
        <taxon>Gymnopilus</taxon>
    </lineage>
</organism>
<dbReference type="InterPro" id="IPR000938">
    <property type="entry name" value="CAP-Gly_domain"/>
</dbReference>
<keyword evidence="10" id="KW-1185">Reference proteome</keyword>
<proteinExistence type="inferred from homology"/>
<gene>
    <name evidence="9" type="ORF">CVT26_011220</name>
</gene>
<evidence type="ECO:0000256" key="6">
    <source>
        <dbReference type="ARBA" id="ARBA00023186"/>
    </source>
</evidence>
<dbReference type="InterPro" id="IPR032675">
    <property type="entry name" value="LRR_dom_sf"/>
</dbReference>
<comment type="caution">
    <text evidence="9">The sequence shown here is derived from an EMBL/GenBank/DDBJ whole genome shotgun (WGS) entry which is preliminary data.</text>
</comment>
<comment type="subcellular location">
    <subcellularLocation>
        <location evidence="1">Cytoplasm</location>
    </subcellularLocation>
</comment>
<sequence length="533" mass="59658">MATVIPSVGTRISLNEHIGTIRYVGPVDNTQGLWLGVEWDDPTRGKHDGSKDGKQYFSCRFKTSGSFIRPSQHIHYGVSFLEALSAKYIETLHGSDRQEIVTLGSSQGAIQVEAVDLDKIRGKFARLDRLREVSLDGAKVVRGNPPGEILKTCPNVRGLDLSRNLLPSWEAVAQITKELPFLERLSLNFNRLQMPSAYEPLATSFSKLSEILLNDTLINWTDMQCITSFMPQLRVIEMGYNQLTRLCGDKPPTLEESSVVVLNLDTNLLSDWAHICTSLSVYKSLQRIVLTCNNIENIPFPDSSSKCLPGIKYLSLSQNRICAWEAIDALSCWFPCLQTLMMGGNPLMNGASGKQSRPLLIARIPSLVALDGAAISSRERTDSELFYMSTVVQEGAVSDDVRKRAHYHWADLCRKHGVPDEAQKQPKIQNKLSSQLIDIELYRYTAPMERNGDPGQSSPEAVLRVLPSMTLRVLRLKICKVLKCDPRRVDIALWLRMSHGPLVKLDAADSRDIDWLGIENGSQILYQVQEHVQ</sequence>
<dbReference type="PANTHER" id="PTHR18849:SF0">
    <property type="entry name" value="CILIA- AND FLAGELLA-ASSOCIATED PROTEIN 410-RELATED"/>
    <property type="match status" value="1"/>
</dbReference>
<evidence type="ECO:0000313" key="10">
    <source>
        <dbReference type="Proteomes" id="UP000284706"/>
    </source>
</evidence>
<evidence type="ECO:0000256" key="7">
    <source>
        <dbReference type="ARBA" id="ARBA00026055"/>
    </source>
</evidence>
<dbReference type="Proteomes" id="UP000284706">
    <property type="component" value="Unassembled WGS sequence"/>
</dbReference>
<dbReference type="GO" id="GO:0005737">
    <property type="term" value="C:cytoplasm"/>
    <property type="evidence" value="ECO:0007669"/>
    <property type="project" value="UniProtKB-SubCell"/>
</dbReference>
<reference evidence="9 10" key="1">
    <citation type="journal article" date="2018" name="Evol. Lett.">
        <title>Horizontal gene cluster transfer increased hallucinogenic mushroom diversity.</title>
        <authorList>
            <person name="Reynolds H.T."/>
            <person name="Vijayakumar V."/>
            <person name="Gluck-Thaler E."/>
            <person name="Korotkin H.B."/>
            <person name="Matheny P.B."/>
            <person name="Slot J.C."/>
        </authorList>
    </citation>
    <scope>NUCLEOTIDE SEQUENCE [LARGE SCALE GENOMIC DNA]</scope>
    <source>
        <strain evidence="9 10">SRW20</strain>
    </source>
</reference>
<comment type="subunit">
    <text evidence="7">Supercomplex made of cofactors A to E. Cofactors A and D function by capturing and stabilizing tubulin in a quasi-native conformation. Cofactor E binds to the cofactor D-tubulin complex; interaction with cofactor C then causes the release of tubulin polypeptides that are committed to the native state.</text>
</comment>